<dbReference type="PROSITE" id="PS51184">
    <property type="entry name" value="JMJC"/>
    <property type="match status" value="1"/>
</dbReference>
<evidence type="ECO:0000256" key="12">
    <source>
        <dbReference type="ARBA" id="ARBA00029750"/>
    </source>
</evidence>
<dbReference type="SUPFAM" id="SSF117281">
    <property type="entry name" value="Kelch motif"/>
    <property type="match status" value="1"/>
</dbReference>
<keyword evidence="9" id="KW-0949">S-adenosyl-L-methionine</keyword>
<feature type="domain" description="JmjC" evidence="17">
    <location>
        <begin position="848"/>
        <end position="1000"/>
    </location>
</feature>
<evidence type="ECO:0000256" key="1">
    <source>
        <dbReference type="ARBA" id="ARBA00001806"/>
    </source>
</evidence>
<feature type="region of interest" description="Disordered" evidence="16">
    <location>
        <begin position="1"/>
        <end position="26"/>
    </location>
</feature>
<dbReference type="EMBL" id="KZ613746">
    <property type="protein sequence ID" value="PMD65256.1"/>
    <property type="molecule type" value="Genomic_DNA"/>
</dbReference>
<comment type="catalytic activity">
    <reaction evidence="15">
        <text>7-[(3S)-(3-amino-3-methoxycarbonyl)propyl]wyosine(37) in tRNA(Phe) + S-adenosyl-L-methionine + CO2 = wybutosine(37) in tRNA(Phe) + S-adenosyl-L-homocysteine + 2 H(+)</text>
        <dbReference type="Rhea" id="RHEA:37119"/>
        <dbReference type="Rhea" id="RHEA-COMP:11844"/>
        <dbReference type="Rhea" id="RHEA-COMP:11847"/>
        <dbReference type="ChEBI" id="CHEBI:15378"/>
        <dbReference type="ChEBI" id="CHEBI:16526"/>
        <dbReference type="ChEBI" id="CHEBI:57856"/>
        <dbReference type="ChEBI" id="CHEBI:59789"/>
        <dbReference type="ChEBI" id="CHEBI:73544"/>
        <dbReference type="ChEBI" id="CHEBI:74275"/>
        <dbReference type="EC" id="2.3.1.231"/>
    </reaction>
</comment>
<comment type="function">
    <text evidence="11">Probable S-adenosyl-L-methionine-dependent methyltransferase that acts as a component of the wybutosine biosynthesis pathway. Wybutosine is a hyper modified guanosine with a tricyclic base found at the 3'-position adjacent to the anticodon of eukaryotic phenylalanine tRNA. May methylate the carboxyl group of leucine residues to form alpha-leucine ester residues.</text>
</comment>
<keyword evidence="19" id="KW-1185">Reference proteome</keyword>
<dbReference type="InterPro" id="IPR041667">
    <property type="entry name" value="Cupin_8"/>
</dbReference>
<evidence type="ECO:0000256" key="11">
    <source>
        <dbReference type="ARBA" id="ARBA00025588"/>
    </source>
</evidence>
<dbReference type="Pfam" id="PF04072">
    <property type="entry name" value="LCM"/>
    <property type="match status" value="1"/>
</dbReference>
<dbReference type="Proteomes" id="UP000235371">
    <property type="component" value="Unassembled WGS sequence"/>
</dbReference>
<accession>A0A2J6TQG4</accession>
<organism evidence="18 19">
    <name type="scientific">Hyaloscypha bicolor E</name>
    <dbReference type="NCBI Taxonomy" id="1095630"/>
    <lineage>
        <taxon>Eukaryota</taxon>
        <taxon>Fungi</taxon>
        <taxon>Dikarya</taxon>
        <taxon>Ascomycota</taxon>
        <taxon>Pezizomycotina</taxon>
        <taxon>Leotiomycetes</taxon>
        <taxon>Helotiales</taxon>
        <taxon>Hyaloscyphaceae</taxon>
        <taxon>Hyaloscypha</taxon>
        <taxon>Hyaloscypha bicolor</taxon>
    </lineage>
</organism>
<dbReference type="Gene3D" id="2.120.10.80">
    <property type="entry name" value="Kelch-type beta propeller"/>
    <property type="match status" value="1"/>
</dbReference>
<comment type="similarity">
    <text evidence="3">Belongs to the methyltransferase superfamily. LCMT family.</text>
</comment>
<keyword evidence="7" id="KW-0489">Methyltransferase</keyword>
<dbReference type="PANTHER" id="PTHR46529:SF1">
    <property type="entry name" value="TRNA WYBUTOSINE-SYNTHESIZING PROTEIN 4"/>
    <property type="match status" value="1"/>
</dbReference>
<sequence>MGGREDKRRAPRMPAKPKSQVQDESIMGTNNSSIVSKRSVERLYFPNEPHFFRYFVKKPQRRSPLINRGYWLRMRAVDQVVHRFLEERLGRPKVVINLGCGYDPLPWQCFARYSSSCKEVTFVDIDYKELMMKKRDVIVTTAALNSVLTNMQVPLEGDVLLRSDEYLQLGCDLRDLDSLERMVSGTVNVQESVILLIAEVSITYMDVKAADDLIRWAGNLSHGKHLPSRFCLLEQLLPQGIGHPFAQTMLAHFDKLQTPLRAAEKYPSTADQLERFRCLGWPNVSVCNLWELWSSAPFASLSERKELDKIEPFDEWEEFALFGCHYFLLVADTVSVSTQTLGPKSRTRRDQSTISEYSEGVLQFQLSYEESPKAQGSNRFAAAMQISRQKSPQDAIAVFGGMGSATRVNSLDIYTTDKEAFFPFHLDGASNVPSSRMCHTITDIGDEGALLVGGRTSPDNALADCWFFHKWLNLWERVDDLSVCLYRHQAVHLGRGHVLVSPGRVDSCKISTSWFIWSRRRGWIRCIFDEDGEVPAATYGANLIMSRSESNAAQSISTQGLYAGGLSEDGLLQQAIWRFEVKNALSEEPIIAFRAIDSQNASTIARFGASVIHHQGQIYLIGGVLKDQTLSLADEICILDFQNCSTSSVSPKQLPKTPRPLLIGISVAHTRQSFVIMGGSAVCFSFGTFWNKGCYTMSTLERNGAHGNPVSSIQAPIMTWRFTQSVTTVRPVKSTRGPHPTSTTDQQPVIVSRVQITTADHFNRLLQVAQPVILEKSDIGSCRSKWTTDYLKEKVGSEREVIVHEATTEHMNFKAKNFAYSSKTFGEFLDRIDGGERLYLRSLSSEEPSGKPANIASDFPTIAADFSLPPELELVTDNLHSSPLRISGPVIMWLHYDVMANVLCQIRGLKRLLLFPPSDIKHFDFDPGASSSHINAFERLRDPRLAATHAHEALLGPGDILFLPPFWLHTALPTSGVSIAVNAFFRNLQGSCYASGKDVYGNRDLQAYEKGRRDIAKIIRSFENLPMDVRGFYLQRLVDEFTQKTT</sequence>
<evidence type="ECO:0000256" key="9">
    <source>
        <dbReference type="ARBA" id="ARBA00022691"/>
    </source>
</evidence>
<dbReference type="UniPathway" id="UPA00375"/>
<dbReference type="EC" id="2.3.1.231" evidence="4"/>
<dbReference type="Gene3D" id="6.10.140.1470">
    <property type="match status" value="1"/>
</dbReference>
<dbReference type="GO" id="GO:0030488">
    <property type="term" value="P:tRNA methylation"/>
    <property type="evidence" value="ECO:0007669"/>
    <property type="project" value="TreeGrafter"/>
</dbReference>
<dbReference type="GO" id="GO:0008175">
    <property type="term" value="F:tRNA methyltransferase activity"/>
    <property type="evidence" value="ECO:0007669"/>
    <property type="project" value="TreeGrafter"/>
</dbReference>
<dbReference type="Pfam" id="PF13621">
    <property type="entry name" value="Cupin_8"/>
    <property type="match status" value="1"/>
</dbReference>
<dbReference type="InParanoid" id="A0A2J6TQG4"/>
<evidence type="ECO:0000256" key="5">
    <source>
        <dbReference type="ARBA" id="ARBA00012779"/>
    </source>
</evidence>
<evidence type="ECO:0000256" key="3">
    <source>
        <dbReference type="ARBA" id="ARBA00010703"/>
    </source>
</evidence>
<evidence type="ECO:0000256" key="2">
    <source>
        <dbReference type="ARBA" id="ARBA00004797"/>
    </source>
</evidence>
<dbReference type="InterPro" id="IPR029063">
    <property type="entry name" value="SAM-dependent_MTases_sf"/>
</dbReference>
<dbReference type="STRING" id="1095630.A0A2J6TQG4"/>
<dbReference type="AlphaFoldDB" id="A0A2J6TQG4"/>
<dbReference type="SUPFAM" id="SSF51197">
    <property type="entry name" value="Clavaminate synthase-like"/>
    <property type="match status" value="1"/>
</dbReference>
<dbReference type="Gene3D" id="3.40.50.150">
    <property type="entry name" value="Vaccinia Virus protein VP39"/>
    <property type="match status" value="1"/>
</dbReference>
<comment type="catalytic activity">
    <reaction evidence="1">
        <text>7-[(3S)-3-amino-3-carboxypropyl]wyosine(37) in tRNA(Phe) + S-adenosyl-L-methionine = 7-[(3S)-(3-amino-3-methoxycarbonyl)propyl]wyosine(37) in tRNA(Phe) + S-adenosyl-L-homocysteine</text>
        <dbReference type="Rhea" id="RHEA:36903"/>
        <dbReference type="Rhea" id="RHEA-COMP:10379"/>
        <dbReference type="Rhea" id="RHEA-COMP:11844"/>
        <dbReference type="ChEBI" id="CHEBI:57856"/>
        <dbReference type="ChEBI" id="CHEBI:59789"/>
        <dbReference type="ChEBI" id="CHEBI:73543"/>
        <dbReference type="ChEBI" id="CHEBI:74275"/>
        <dbReference type="EC" id="2.1.1.290"/>
    </reaction>
</comment>
<dbReference type="InterPro" id="IPR003347">
    <property type="entry name" value="JmjC_dom"/>
</dbReference>
<evidence type="ECO:0000256" key="16">
    <source>
        <dbReference type="SAM" id="MobiDB-lite"/>
    </source>
</evidence>
<evidence type="ECO:0000256" key="4">
    <source>
        <dbReference type="ARBA" id="ARBA00012155"/>
    </source>
</evidence>
<dbReference type="EC" id="2.1.1.290" evidence="5"/>
<evidence type="ECO:0000256" key="14">
    <source>
        <dbReference type="ARBA" id="ARBA00030847"/>
    </source>
</evidence>
<keyword evidence="10" id="KW-0819">tRNA processing</keyword>
<dbReference type="GO" id="GO:0031591">
    <property type="term" value="P:wybutosine biosynthetic process"/>
    <property type="evidence" value="ECO:0007669"/>
    <property type="project" value="TreeGrafter"/>
</dbReference>
<dbReference type="FunFam" id="2.60.120.650:FF:000043">
    <property type="entry name" value="tRNA wybutosine-synthesizing protein 4"/>
    <property type="match status" value="1"/>
</dbReference>
<dbReference type="RefSeq" id="XP_024742160.1">
    <property type="nucleotide sequence ID" value="XM_024873936.1"/>
</dbReference>
<evidence type="ECO:0000256" key="7">
    <source>
        <dbReference type="ARBA" id="ARBA00022603"/>
    </source>
</evidence>
<dbReference type="FunCoup" id="A0A2J6TQG4">
    <property type="interactions" value="101"/>
</dbReference>
<name>A0A2J6TQG4_9HELO</name>
<dbReference type="OrthoDB" id="47172at2759"/>
<dbReference type="SUPFAM" id="SSF53335">
    <property type="entry name" value="S-adenosyl-L-methionine-dependent methyltransferases"/>
    <property type="match status" value="1"/>
</dbReference>
<protein>
    <recommendedName>
        <fullName evidence="6">tRNA wybutosine-synthesizing protein 4</fullName>
        <ecNumber evidence="5">2.1.1.290</ecNumber>
        <ecNumber evidence="4">2.3.1.231</ecNumber>
    </recommendedName>
    <alternativeName>
        <fullName evidence="13">Leucine carboxyl methyltransferase 2</fullName>
    </alternativeName>
    <alternativeName>
        <fullName evidence="14">tRNA(Phe) (7-(3-amino-3-(methoxycarbonyl)propyl)wyosine(37)-N)-methoxycarbonyltransferase</fullName>
    </alternativeName>
    <alternativeName>
        <fullName evidence="12">tRNA(Phe) (7-(3-amino-3-carboxypropyl)wyosine(37)-O)-methyltransferase</fullName>
    </alternativeName>
</protein>
<proteinExistence type="inferred from homology"/>
<gene>
    <name evidence="18" type="ORF">K444DRAFT_519255</name>
</gene>
<evidence type="ECO:0000256" key="6">
    <source>
        <dbReference type="ARBA" id="ARBA00018045"/>
    </source>
</evidence>
<evidence type="ECO:0000313" key="19">
    <source>
        <dbReference type="Proteomes" id="UP000235371"/>
    </source>
</evidence>
<evidence type="ECO:0000313" key="18">
    <source>
        <dbReference type="EMBL" id="PMD65256.1"/>
    </source>
</evidence>
<comment type="pathway">
    <text evidence="2">tRNA modification; wybutosine-tRNA(Phe) biosynthesis.</text>
</comment>
<reference evidence="18 19" key="1">
    <citation type="submission" date="2016-04" db="EMBL/GenBank/DDBJ databases">
        <title>A degradative enzymes factory behind the ericoid mycorrhizal symbiosis.</title>
        <authorList>
            <consortium name="DOE Joint Genome Institute"/>
            <person name="Martino E."/>
            <person name="Morin E."/>
            <person name="Grelet G."/>
            <person name="Kuo A."/>
            <person name="Kohler A."/>
            <person name="Daghino S."/>
            <person name="Barry K."/>
            <person name="Choi C."/>
            <person name="Cichocki N."/>
            <person name="Clum A."/>
            <person name="Copeland A."/>
            <person name="Hainaut M."/>
            <person name="Haridas S."/>
            <person name="Labutti K."/>
            <person name="Lindquist E."/>
            <person name="Lipzen A."/>
            <person name="Khouja H.-R."/>
            <person name="Murat C."/>
            <person name="Ohm R."/>
            <person name="Olson A."/>
            <person name="Spatafora J."/>
            <person name="Veneault-Fourrey C."/>
            <person name="Henrissat B."/>
            <person name="Grigoriev I."/>
            <person name="Martin F."/>
            <person name="Perotto S."/>
        </authorList>
    </citation>
    <scope>NUCLEOTIDE SEQUENCE [LARGE SCALE GENOMIC DNA]</scope>
    <source>
        <strain evidence="18 19">E</strain>
    </source>
</reference>
<evidence type="ECO:0000256" key="8">
    <source>
        <dbReference type="ARBA" id="ARBA00022679"/>
    </source>
</evidence>
<dbReference type="InterPro" id="IPR015915">
    <property type="entry name" value="Kelch-typ_b-propeller"/>
</dbReference>
<dbReference type="Pfam" id="PF13418">
    <property type="entry name" value="Beta-prop_TYW4"/>
    <property type="match status" value="1"/>
</dbReference>
<dbReference type="InterPro" id="IPR007213">
    <property type="entry name" value="Ppm1/Ppm2/Tcmp"/>
</dbReference>
<evidence type="ECO:0000256" key="13">
    <source>
        <dbReference type="ARBA" id="ARBA00030231"/>
    </source>
</evidence>
<evidence type="ECO:0000259" key="17">
    <source>
        <dbReference type="PROSITE" id="PS51184"/>
    </source>
</evidence>
<evidence type="ECO:0000256" key="15">
    <source>
        <dbReference type="ARBA" id="ARBA00049250"/>
    </source>
</evidence>
<keyword evidence="8" id="KW-0808">Transferase</keyword>
<dbReference type="Gene3D" id="2.60.120.650">
    <property type="entry name" value="Cupin"/>
    <property type="match status" value="1"/>
</dbReference>
<evidence type="ECO:0000256" key="10">
    <source>
        <dbReference type="ARBA" id="ARBA00022694"/>
    </source>
</evidence>
<dbReference type="PANTHER" id="PTHR46529">
    <property type="entry name" value="TRNA WYBUTOSINE-SYNTHESIZING PROTEIN 4"/>
    <property type="match status" value="1"/>
</dbReference>
<dbReference type="GeneID" id="36582016"/>